<dbReference type="Proteomes" id="UP001501758">
    <property type="component" value="Unassembled WGS sequence"/>
</dbReference>
<sequence>MKAATVRELKIELENSSPQELVALCLRLSKFKKENKELLTYLLYEASDERNYILEVQKEISNEFDLINTKNYYYIKKSVRKILRISKKYIRYSGKKDTEVEIMIHFCTELKQIQPSIFNNKVLSGIFSRQIASIRKVITTLHEDLQYDYNQLLDSLLDEE</sequence>
<dbReference type="EMBL" id="BAAAGE010000003">
    <property type="protein sequence ID" value="GAA0727783.1"/>
    <property type="molecule type" value="Genomic_DNA"/>
</dbReference>
<reference evidence="1 2" key="1">
    <citation type="journal article" date="2019" name="Int. J. Syst. Evol. Microbiol.">
        <title>The Global Catalogue of Microorganisms (GCM) 10K type strain sequencing project: providing services to taxonomists for standard genome sequencing and annotation.</title>
        <authorList>
            <consortium name="The Broad Institute Genomics Platform"/>
            <consortium name="The Broad Institute Genome Sequencing Center for Infectious Disease"/>
            <person name="Wu L."/>
            <person name="Ma J."/>
        </authorList>
    </citation>
    <scope>NUCLEOTIDE SEQUENCE [LARGE SCALE GENOMIC DNA]</scope>
    <source>
        <strain evidence="1 2">JCM 15974</strain>
    </source>
</reference>
<keyword evidence="2" id="KW-1185">Reference proteome</keyword>
<comment type="caution">
    <text evidence="1">The sequence shown here is derived from an EMBL/GenBank/DDBJ whole genome shotgun (WGS) entry which is preliminary data.</text>
</comment>
<evidence type="ECO:0000313" key="1">
    <source>
        <dbReference type="EMBL" id="GAA0727783.1"/>
    </source>
</evidence>
<dbReference type="RefSeq" id="WP_343913662.1">
    <property type="nucleotide sequence ID" value="NZ_BAAAGE010000003.1"/>
</dbReference>
<organism evidence="1 2">
    <name type="scientific">Aquimarina litoralis</name>
    <dbReference type="NCBI Taxonomy" id="584605"/>
    <lineage>
        <taxon>Bacteria</taxon>
        <taxon>Pseudomonadati</taxon>
        <taxon>Bacteroidota</taxon>
        <taxon>Flavobacteriia</taxon>
        <taxon>Flavobacteriales</taxon>
        <taxon>Flavobacteriaceae</taxon>
        <taxon>Aquimarina</taxon>
    </lineage>
</organism>
<accession>A0ABN1J3V2</accession>
<name>A0ABN1J3V2_9FLAO</name>
<evidence type="ECO:0000313" key="2">
    <source>
        <dbReference type="Proteomes" id="UP001501758"/>
    </source>
</evidence>
<protein>
    <submittedName>
        <fullName evidence="1">Uncharacterized protein</fullName>
    </submittedName>
</protein>
<proteinExistence type="predicted"/>
<gene>
    <name evidence="1" type="ORF">GCM10009430_36190</name>
</gene>